<proteinExistence type="predicted"/>
<organism evidence="1">
    <name type="scientific">bioreactor metagenome</name>
    <dbReference type="NCBI Taxonomy" id="1076179"/>
    <lineage>
        <taxon>unclassified sequences</taxon>
        <taxon>metagenomes</taxon>
        <taxon>ecological metagenomes</taxon>
    </lineage>
</organism>
<name>A0A645JHD4_9ZZZZ</name>
<dbReference type="EMBL" id="VSSQ01132476">
    <property type="protein sequence ID" value="MPN59003.1"/>
    <property type="molecule type" value="Genomic_DNA"/>
</dbReference>
<reference evidence="1" key="1">
    <citation type="submission" date="2019-08" db="EMBL/GenBank/DDBJ databases">
        <authorList>
            <person name="Kucharzyk K."/>
            <person name="Murdoch R.W."/>
            <person name="Higgins S."/>
            <person name="Loffler F."/>
        </authorList>
    </citation>
    <scope>NUCLEOTIDE SEQUENCE</scope>
</reference>
<comment type="caution">
    <text evidence="1">The sequence shown here is derived from an EMBL/GenBank/DDBJ whole genome shotgun (WGS) entry which is preliminary data.</text>
</comment>
<accession>A0A645JHD4</accession>
<dbReference type="AlphaFoldDB" id="A0A645JHD4"/>
<protein>
    <submittedName>
        <fullName evidence="1">Uncharacterized protein</fullName>
    </submittedName>
</protein>
<gene>
    <name evidence="1" type="ORF">SDC9_206720</name>
</gene>
<evidence type="ECO:0000313" key="1">
    <source>
        <dbReference type="EMBL" id="MPN59003.1"/>
    </source>
</evidence>
<sequence>MEEATPAFAPRMVPSAMFTCPEIPTWPPNITLFPIFDEPAIPVCEAITESSPISTLCATCTKLSSLTPFLMMVLPNVARSIVVFEPISTSSSITTFPVCGIFLYVPSSDGANPKPSEPITALAWIIQLLPITHPS</sequence>